<dbReference type="InterPro" id="IPR020823">
    <property type="entry name" value="Cell_div_FtsA"/>
</dbReference>
<name>A0A0G0I3B4_9BACT</name>
<proteinExistence type="inferred from homology"/>
<dbReference type="InterPro" id="IPR003494">
    <property type="entry name" value="SHS2_FtsA"/>
</dbReference>
<organism evidence="8 9">
    <name type="scientific">Candidatus Shapirobacteria bacterium GW2011_GWE1_38_10</name>
    <dbReference type="NCBI Taxonomy" id="1618488"/>
    <lineage>
        <taxon>Bacteria</taxon>
        <taxon>Candidatus Shapironibacteriota</taxon>
    </lineage>
</organism>
<dbReference type="GO" id="GO:0043093">
    <property type="term" value="P:FtsZ-dependent cytokinesis"/>
    <property type="evidence" value="ECO:0007669"/>
    <property type="project" value="UniProtKB-UniRule"/>
</dbReference>
<dbReference type="InterPro" id="IPR050696">
    <property type="entry name" value="FtsA/MreB"/>
</dbReference>
<dbReference type="PIRSF" id="PIRSF003101">
    <property type="entry name" value="FtsA"/>
    <property type="match status" value="1"/>
</dbReference>
<dbReference type="Pfam" id="PF02491">
    <property type="entry name" value="SHS2_FTSA"/>
    <property type="match status" value="1"/>
</dbReference>
<evidence type="ECO:0000313" key="9">
    <source>
        <dbReference type="Proteomes" id="UP000034231"/>
    </source>
</evidence>
<evidence type="ECO:0000256" key="2">
    <source>
        <dbReference type="ARBA" id="ARBA00022618"/>
    </source>
</evidence>
<dbReference type="InterPro" id="IPR043129">
    <property type="entry name" value="ATPase_NBD"/>
</dbReference>
<comment type="subunit">
    <text evidence="5">Self-interacts. Interacts with FtsZ.</text>
</comment>
<dbReference type="Pfam" id="PF14450">
    <property type="entry name" value="FtsA"/>
    <property type="match status" value="1"/>
</dbReference>
<dbReference type="PANTHER" id="PTHR32432:SF4">
    <property type="entry name" value="CELL DIVISION PROTEIN FTSA"/>
    <property type="match status" value="1"/>
</dbReference>
<dbReference type="SUPFAM" id="SSF53067">
    <property type="entry name" value="Actin-like ATPase domain"/>
    <property type="match status" value="2"/>
</dbReference>
<dbReference type="GO" id="GO:0032153">
    <property type="term" value="C:cell division site"/>
    <property type="evidence" value="ECO:0007669"/>
    <property type="project" value="UniProtKB-UniRule"/>
</dbReference>
<evidence type="ECO:0000256" key="3">
    <source>
        <dbReference type="ARBA" id="ARBA00023136"/>
    </source>
</evidence>
<dbReference type="Gene3D" id="3.30.420.40">
    <property type="match status" value="1"/>
</dbReference>
<gene>
    <name evidence="5" type="primary">ftsA</name>
    <name evidence="8" type="ORF">US68_C0020G0002</name>
</gene>
<dbReference type="PANTHER" id="PTHR32432">
    <property type="entry name" value="CELL DIVISION PROTEIN FTSA-RELATED"/>
    <property type="match status" value="1"/>
</dbReference>
<dbReference type="PATRIC" id="fig|1618488.3.peg.873"/>
<evidence type="ECO:0000256" key="6">
    <source>
        <dbReference type="PIRNR" id="PIRNR003101"/>
    </source>
</evidence>
<evidence type="ECO:0000256" key="4">
    <source>
        <dbReference type="ARBA" id="ARBA00023306"/>
    </source>
</evidence>
<keyword evidence="4 5" id="KW-0131">Cell cycle</keyword>
<feature type="domain" description="SHS2" evidence="7">
    <location>
        <begin position="7"/>
        <end position="196"/>
    </location>
</feature>
<keyword evidence="1 5" id="KW-1003">Cell membrane</keyword>
<protein>
    <recommendedName>
        <fullName evidence="5 6">Cell division protein FtsA</fullName>
    </recommendedName>
</protein>
<evidence type="ECO:0000256" key="5">
    <source>
        <dbReference type="HAMAP-Rule" id="MF_02033"/>
    </source>
</evidence>
<reference evidence="8 9" key="1">
    <citation type="journal article" date="2015" name="Nature">
        <title>rRNA introns, odd ribosomes, and small enigmatic genomes across a large radiation of phyla.</title>
        <authorList>
            <person name="Brown C.T."/>
            <person name="Hug L.A."/>
            <person name="Thomas B.C."/>
            <person name="Sharon I."/>
            <person name="Castelle C.J."/>
            <person name="Singh A."/>
            <person name="Wilkins M.J."/>
            <person name="Williams K.H."/>
            <person name="Banfield J.F."/>
        </authorList>
    </citation>
    <scope>NUCLEOTIDE SEQUENCE [LARGE SCALE GENOMIC DNA]</scope>
</reference>
<dbReference type="Gene3D" id="3.30.1490.110">
    <property type="match status" value="1"/>
</dbReference>
<dbReference type="EMBL" id="LBTX01000020">
    <property type="protein sequence ID" value="KKQ49052.1"/>
    <property type="molecule type" value="Genomic_DNA"/>
</dbReference>
<dbReference type="SMART" id="SM00842">
    <property type="entry name" value="FtsA"/>
    <property type="match status" value="1"/>
</dbReference>
<dbReference type="HAMAP" id="MF_02033">
    <property type="entry name" value="FtsA"/>
    <property type="match status" value="1"/>
</dbReference>
<sequence length="417" mass="44676">MQHFKTINCLDIGTSKITSIIGQYPENETKINVVGVASVPAVGFKKGQIINLEQASKTITECIESSERMAGFQINHAFISLTAPHFESFNSKGVTAISGASGEISSVDIDRAIEAAKAISLPANKEIVHVIPRLFTVDGQEGVIDPIGMSGVRLEVETHLILASTPALKNLNKCLEEIGIKVDALAYSGLTSAKACLSETETELGVALVDIGGSNTTITIFQESSPVFSGVIPLGANNITNDLAIGLRLPLQESEKIKIKLKAYADKKGFEDEIELTHLGILSEDKKKISFSTTVNGIIKARLEEIFGFIFDQIEDNGFKNSIPAGIVLTGGGSQTILAKEVCADVIPLPVRIADPPRLGGLVDDITNPAFSSTIGTILYFQTHKINPKNNSSNKKMKVSFDGIFGRLKGFIEPLLP</sequence>
<evidence type="ECO:0000256" key="1">
    <source>
        <dbReference type="ARBA" id="ARBA00022475"/>
    </source>
</evidence>
<dbReference type="NCBIfam" id="TIGR01174">
    <property type="entry name" value="ftsA"/>
    <property type="match status" value="1"/>
</dbReference>
<accession>A0A0G0I3B4</accession>
<evidence type="ECO:0000313" key="8">
    <source>
        <dbReference type="EMBL" id="KKQ49052.1"/>
    </source>
</evidence>
<comment type="similarity">
    <text evidence="5 6">Belongs to the FtsA/MreB family.</text>
</comment>
<evidence type="ECO:0000259" key="7">
    <source>
        <dbReference type="SMART" id="SM00842"/>
    </source>
</evidence>
<comment type="function">
    <text evidence="5 6">Cell division protein that is involved in the assembly of the Z ring. May serve as a membrane anchor for the Z ring.</text>
</comment>
<comment type="caution">
    <text evidence="8">The sequence shown here is derived from an EMBL/GenBank/DDBJ whole genome shotgun (WGS) entry which is preliminary data.</text>
</comment>
<dbReference type="AlphaFoldDB" id="A0A0G0I3B4"/>
<keyword evidence="3 5" id="KW-0472">Membrane</keyword>
<keyword evidence="2 5" id="KW-0132">Cell division</keyword>
<dbReference type="CDD" id="cd24048">
    <property type="entry name" value="ASKHA_NBD_FtsA"/>
    <property type="match status" value="1"/>
</dbReference>
<dbReference type="Proteomes" id="UP000034231">
    <property type="component" value="Unassembled WGS sequence"/>
</dbReference>
<dbReference type="GO" id="GO:0009898">
    <property type="term" value="C:cytoplasmic side of plasma membrane"/>
    <property type="evidence" value="ECO:0007669"/>
    <property type="project" value="UniProtKB-UniRule"/>
</dbReference>
<comment type="subcellular location">
    <subcellularLocation>
        <location evidence="5">Cell membrane</location>
        <topology evidence="5">Peripheral membrane protein</topology>
        <orientation evidence="5">Cytoplasmic side</orientation>
    </subcellularLocation>
    <text evidence="5">Localizes to the Z ring in an FtsZ-dependent manner. Targeted to the membrane through a conserved C-terminal amphipathic helix.</text>
</comment>